<accession>A0A1B1KGY1</accession>
<protein>
    <submittedName>
        <fullName evidence="2">Uncharacterized protein</fullName>
    </submittedName>
</protein>
<feature type="region of interest" description="Disordered" evidence="1">
    <location>
        <begin position="141"/>
        <end position="183"/>
    </location>
</feature>
<evidence type="ECO:0000313" key="3">
    <source>
        <dbReference type="Proteomes" id="UP000186108"/>
    </source>
</evidence>
<evidence type="ECO:0000256" key="1">
    <source>
        <dbReference type="SAM" id="MobiDB-lite"/>
    </source>
</evidence>
<reference evidence="2 3" key="1">
    <citation type="submission" date="2014-07" db="EMBL/GenBank/DDBJ databases">
        <authorList>
            <person name="Zhang J.E."/>
            <person name="Yang H."/>
            <person name="Guo J."/>
            <person name="Deng Z."/>
            <person name="Luo H."/>
            <person name="Luo M."/>
            <person name="Zhao B."/>
        </authorList>
    </citation>
    <scope>NUCLEOTIDE SEQUENCE [LARGE SCALE GENOMIC DNA]</scope>
    <source>
        <strain evidence="2 3">1CP</strain>
        <plasmid evidence="3">Plasmid pr1cp1</plasmid>
    </source>
</reference>
<evidence type="ECO:0000313" key="2">
    <source>
        <dbReference type="EMBL" id="ANS31857.1"/>
    </source>
</evidence>
<dbReference type="AlphaFoldDB" id="A0A1B1KGY1"/>
<dbReference type="Proteomes" id="UP000186108">
    <property type="component" value="Plasmid pR1CP1"/>
</dbReference>
<keyword evidence="2" id="KW-0614">Plasmid</keyword>
<organism evidence="2 3">
    <name type="scientific">Rhodococcus opacus</name>
    <name type="common">Nocardia opaca</name>
    <dbReference type="NCBI Taxonomy" id="37919"/>
    <lineage>
        <taxon>Bacteria</taxon>
        <taxon>Bacillati</taxon>
        <taxon>Actinomycetota</taxon>
        <taxon>Actinomycetes</taxon>
        <taxon>Mycobacteriales</taxon>
        <taxon>Nocardiaceae</taxon>
        <taxon>Rhodococcus</taxon>
    </lineage>
</organism>
<name>A0A1B1KGY1_RHOOP</name>
<sequence length="204" mass="22319">MGRPNTILFELKITSHRASCRTSTTHPDRDHSPPTSRNCLGSCGIEVFDIDEFGVHGAEQGVRLTAHHLLTEDCAAIPAVQRLPDSGHSGTEPYVAKAARRPHPQQPGEHHRGRATAFGMWSPTAGIILFRTALTHGSPETDCGTVHTSGDNSTQHRDDQQAPGRLPLATTVGARPTEKPRVLTPISWRQPVRRRVIPMSDRKS</sequence>
<dbReference type="EMBL" id="CP009112">
    <property type="protein sequence ID" value="ANS31857.1"/>
    <property type="molecule type" value="Genomic_DNA"/>
</dbReference>
<proteinExistence type="predicted"/>
<geneLocation type="plasmid" evidence="3">
    <name>pr1cp1</name>
</geneLocation>
<gene>
    <name evidence="2" type="ORF">R1CP_36255</name>
</gene>